<keyword evidence="2" id="KW-1185">Reference proteome</keyword>
<evidence type="ECO:0000313" key="1">
    <source>
        <dbReference type="EMBL" id="CAI8028129.1"/>
    </source>
</evidence>
<proteinExistence type="predicted"/>
<name>A0AA35SEU3_GEOBA</name>
<gene>
    <name evidence="1" type="ORF">GBAR_LOCUS16032</name>
</gene>
<comment type="caution">
    <text evidence="1">The sequence shown here is derived from an EMBL/GenBank/DDBJ whole genome shotgun (WGS) entry which is preliminary data.</text>
</comment>
<protein>
    <submittedName>
        <fullName evidence="1">Uncharacterized protein</fullName>
    </submittedName>
</protein>
<accession>A0AA35SEU3</accession>
<evidence type="ECO:0000313" key="2">
    <source>
        <dbReference type="Proteomes" id="UP001174909"/>
    </source>
</evidence>
<dbReference type="EMBL" id="CASHTH010002317">
    <property type="protein sequence ID" value="CAI8028129.1"/>
    <property type="molecule type" value="Genomic_DNA"/>
</dbReference>
<dbReference type="Proteomes" id="UP001174909">
    <property type="component" value="Unassembled WGS sequence"/>
</dbReference>
<organism evidence="1 2">
    <name type="scientific">Geodia barretti</name>
    <name type="common">Barrett's horny sponge</name>
    <dbReference type="NCBI Taxonomy" id="519541"/>
    <lineage>
        <taxon>Eukaryota</taxon>
        <taxon>Metazoa</taxon>
        <taxon>Porifera</taxon>
        <taxon>Demospongiae</taxon>
        <taxon>Heteroscleromorpha</taxon>
        <taxon>Tetractinellida</taxon>
        <taxon>Astrophorina</taxon>
        <taxon>Geodiidae</taxon>
        <taxon>Geodia</taxon>
    </lineage>
</organism>
<reference evidence="1" key="1">
    <citation type="submission" date="2023-03" db="EMBL/GenBank/DDBJ databases">
        <authorList>
            <person name="Steffen K."/>
            <person name="Cardenas P."/>
        </authorList>
    </citation>
    <scope>NUCLEOTIDE SEQUENCE</scope>
</reference>
<sequence length="123" mass="14351">MTLSQIRNRVQALQRKYAKELAVYRLRRMAEEIFHDWNVTVADGKEAPESHAVIWQIAQRGFRLYTYTSLHHYLAKCKEAGKSPEPRQIVSVLLPWAETGGYLEGFRWDLPARDYSPSPFQLT</sequence>
<dbReference type="AlphaFoldDB" id="A0AA35SEU3"/>